<keyword evidence="8" id="KW-1185">Reference proteome</keyword>
<evidence type="ECO:0000313" key="8">
    <source>
        <dbReference type="Proteomes" id="UP000030437"/>
    </source>
</evidence>
<evidence type="ECO:0000259" key="5">
    <source>
        <dbReference type="Pfam" id="PF04542"/>
    </source>
</evidence>
<dbReference type="CDD" id="cd06171">
    <property type="entry name" value="Sigma70_r4"/>
    <property type="match status" value="1"/>
</dbReference>
<dbReference type="eggNOG" id="COG1595">
    <property type="taxonomic scope" value="Bacteria"/>
</dbReference>
<dbReference type="AlphaFoldDB" id="A0A0A3J3X6"/>
<dbReference type="PANTHER" id="PTHR43133:SF60">
    <property type="entry name" value="RNA POLYMERASE SIGMA FACTOR SIGV"/>
    <property type="match status" value="1"/>
</dbReference>
<dbReference type="STRING" id="1220589.CD32_20610"/>
<dbReference type="InterPro" id="IPR036388">
    <property type="entry name" value="WH-like_DNA-bd_sf"/>
</dbReference>
<dbReference type="InterPro" id="IPR013249">
    <property type="entry name" value="RNA_pol_sigma70_r4_t2"/>
</dbReference>
<evidence type="ECO:0000256" key="4">
    <source>
        <dbReference type="ARBA" id="ARBA00023163"/>
    </source>
</evidence>
<reference evidence="7 8" key="1">
    <citation type="submission" date="2014-02" db="EMBL/GenBank/DDBJ databases">
        <title>Draft genome sequence of Lysinibacillus odysseyi NBRC 100172.</title>
        <authorList>
            <person name="Zhang F."/>
            <person name="Wang G."/>
            <person name="Zhang L."/>
        </authorList>
    </citation>
    <scope>NUCLEOTIDE SEQUENCE [LARGE SCALE GENOMIC DNA]</scope>
    <source>
        <strain evidence="7 8">NBRC 100172</strain>
    </source>
</reference>
<evidence type="ECO:0000259" key="6">
    <source>
        <dbReference type="Pfam" id="PF08281"/>
    </source>
</evidence>
<evidence type="ECO:0000256" key="3">
    <source>
        <dbReference type="ARBA" id="ARBA00023082"/>
    </source>
</evidence>
<dbReference type="InterPro" id="IPR013325">
    <property type="entry name" value="RNA_pol_sigma_r2"/>
</dbReference>
<keyword evidence="3" id="KW-0731">Sigma factor</keyword>
<dbReference type="InterPro" id="IPR013324">
    <property type="entry name" value="RNA_pol_sigma_r3/r4-like"/>
</dbReference>
<protein>
    <submittedName>
        <fullName evidence="7">RNA polymerase sigma70 factor</fullName>
    </submittedName>
</protein>
<keyword evidence="2" id="KW-0805">Transcription regulation</keyword>
<proteinExistence type="inferred from homology"/>
<dbReference type="InterPro" id="IPR014284">
    <property type="entry name" value="RNA_pol_sigma-70_dom"/>
</dbReference>
<gene>
    <name evidence="7" type="ORF">CD32_20610</name>
</gene>
<sequence length="169" mass="19697">MTAYQQGNREAFGILYERMYEALYSFLFRYTREEQLSMDIVHDTFEVLQKTHSNFDSSKGTVKSYIFQISYRLLLNKLNRRKKWRTLLPFLIPVNTASFSAEEKLTIQQAIAILPEKQRAVILLAYYHDLPQEEIAQVLSIPVGTVKSRMHAAMKSLKEQLKGDYHAEG</sequence>
<dbReference type="Pfam" id="PF08281">
    <property type="entry name" value="Sigma70_r4_2"/>
    <property type="match status" value="1"/>
</dbReference>
<dbReference type="Gene3D" id="1.10.10.10">
    <property type="entry name" value="Winged helix-like DNA-binding domain superfamily/Winged helix DNA-binding domain"/>
    <property type="match status" value="1"/>
</dbReference>
<dbReference type="InterPro" id="IPR039425">
    <property type="entry name" value="RNA_pol_sigma-70-like"/>
</dbReference>
<keyword evidence="4" id="KW-0804">Transcription</keyword>
<evidence type="ECO:0000256" key="1">
    <source>
        <dbReference type="ARBA" id="ARBA00010641"/>
    </source>
</evidence>
<dbReference type="SUPFAM" id="SSF88946">
    <property type="entry name" value="Sigma2 domain of RNA polymerase sigma factors"/>
    <property type="match status" value="1"/>
</dbReference>
<feature type="domain" description="RNA polymerase sigma-70 region 2" evidence="5">
    <location>
        <begin position="15"/>
        <end position="82"/>
    </location>
</feature>
<evidence type="ECO:0000313" key="7">
    <source>
        <dbReference type="EMBL" id="KGR81742.1"/>
    </source>
</evidence>
<organism evidence="7 8">
    <name type="scientific">Lysinibacillus odysseyi 34hs-1 = NBRC 100172</name>
    <dbReference type="NCBI Taxonomy" id="1220589"/>
    <lineage>
        <taxon>Bacteria</taxon>
        <taxon>Bacillati</taxon>
        <taxon>Bacillota</taxon>
        <taxon>Bacilli</taxon>
        <taxon>Bacillales</taxon>
        <taxon>Bacillaceae</taxon>
        <taxon>Lysinibacillus</taxon>
    </lineage>
</organism>
<name>A0A0A3J3X6_9BACI</name>
<dbReference type="PANTHER" id="PTHR43133">
    <property type="entry name" value="RNA POLYMERASE ECF-TYPE SIGMA FACTO"/>
    <property type="match status" value="1"/>
</dbReference>
<dbReference type="NCBIfam" id="TIGR02937">
    <property type="entry name" value="sigma70-ECF"/>
    <property type="match status" value="1"/>
</dbReference>
<dbReference type="Gene3D" id="1.10.1740.10">
    <property type="match status" value="1"/>
</dbReference>
<comment type="caution">
    <text evidence="7">The sequence shown here is derived from an EMBL/GenBank/DDBJ whole genome shotgun (WGS) entry which is preliminary data.</text>
</comment>
<dbReference type="Pfam" id="PF04542">
    <property type="entry name" value="Sigma70_r2"/>
    <property type="match status" value="1"/>
</dbReference>
<evidence type="ECO:0000256" key="2">
    <source>
        <dbReference type="ARBA" id="ARBA00023015"/>
    </source>
</evidence>
<dbReference type="InterPro" id="IPR007627">
    <property type="entry name" value="RNA_pol_sigma70_r2"/>
</dbReference>
<accession>A0A0A3J3X6</accession>
<dbReference type="RefSeq" id="WP_036159629.1">
    <property type="nucleotide sequence ID" value="NZ_AVCX01000001.1"/>
</dbReference>
<dbReference type="EMBL" id="JPVP01000060">
    <property type="protein sequence ID" value="KGR81742.1"/>
    <property type="molecule type" value="Genomic_DNA"/>
</dbReference>
<comment type="similarity">
    <text evidence="1">Belongs to the sigma-70 factor family. ECF subfamily.</text>
</comment>
<dbReference type="GO" id="GO:0016987">
    <property type="term" value="F:sigma factor activity"/>
    <property type="evidence" value="ECO:0007669"/>
    <property type="project" value="UniProtKB-KW"/>
</dbReference>
<dbReference type="OrthoDB" id="3472490at2"/>
<dbReference type="Proteomes" id="UP000030437">
    <property type="component" value="Unassembled WGS sequence"/>
</dbReference>
<dbReference type="GO" id="GO:0006352">
    <property type="term" value="P:DNA-templated transcription initiation"/>
    <property type="evidence" value="ECO:0007669"/>
    <property type="project" value="InterPro"/>
</dbReference>
<feature type="domain" description="RNA polymerase sigma factor 70 region 4 type 2" evidence="6">
    <location>
        <begin position="106"/>
        <end position="157"/>
    </location>
</feature>
<dbReference type="GO" id="GO:0003677">
    <property type="term" value="F:DNA binding"/>
    <property type="evidence" value="ECO:0007669"/>
    <property type="project" value="InterPro"/>
</dbReference>
<dbReference type="SUPFAM" id="SSF88659">
    <property type="entry name" value="Sigma3 and sigma4 domains of RNA polymerase sigma factors"/>
    <property type="match status" value="1"/>
</dbReference>